<proteinExistence type="inferred from homology"/>
<organism evidence="9 10">
    <name type="scientific">Neodothiora populina</name>
    <dbReference type="NCBI Taxonomy" id="2781224"/>
    <lineage>
        <taxon>Eukaryota</taxon>
        <taxon>Fungi</taxon>
        <taxon>Dikarya</taxon>
        <taxon>Ascomycota</taxon>
        <taxon>Pezizomycotina</taxon>
        <taxon>Dothideomycetes</taxon>
        <taxon>Dothideomycetidae</taxon>
        <taxon>Dothideales</taxon>
        <taxon>Dothioraceae</taxon>
        <taxon>Neodothiora</taxon>
    </lineage>
</organism>
<evidence type="ECO:0000256" key="5">
    <source>
        <dbReference type="ARBA" id="ARBA00023065"/>
    </source>
</evidence>
<keyword evidence="1 8" id="KW-0813">Transport</keyword>
<dbReference type="Proteomes" id="UP001562354">
    <property type="component" value="Unassembled WGS sequence"/>
</dbReference>
<comment type="subcellular location">
    <subcellularLocation>
        <location evidence="8">Mitochondrion</location>
    </subcellularLocation>
    <subcellularLocation>
        <location evidence="8">Mitochondrion inner membrane</location>
    </subcellularLocation>
</comment>
<evidence type="ECO:0000256" key="7">
    <source>
        <dbReference type="ARBA" id="ARBA00023136"/>
    </source>
</evidence>
<name>A0ABR3PHS6_9PEZI</name>
<dbReference type="InterPro" id="IPR013837">
    <property type="entry name" value="ATP_synth_F0_suB"/>
</dbReference>
<dbReference type="Pfam" id="PF05405">
    <property type="entry name" value="Mt_ATP-synt_B"/>
    <property type="match status" value="1"/>
</dbReference>
<dbReference type="SUPFAM" id="SSF161060">
    <property type="entry name" value="ATP synthase B chain-like"/>
    <property type="match status" value="1"/>
</dbReference>
<evidence type="ECO:0000256" key="4">
    <source>
        <dbReference type="ARBA" id="ARBA00022792"/>
    </source>
</evidence>
<reference evidence="9 10" key="1">
    <citation type="submission" date="2024-07" db="EMBL/GenBank/DDBJ databases">
        <title>Draft sequence of the Neodothiora populina.</title>
        <authorList>
            <person name="Drown D.D."/>
            <person name="Schuette U.S."/>
            <person name="Buechlein A.B."/>
            <person name="Rusch D.R."/>
            <person name="Winton L.W."/>
            <person name="Adams G.A."/>
        </authorList>
    </citation>
    <scope>NUCLEOTIDE SEQUENCE [LARGE SCALE GENOMIC DNA]</scope>
    <source>
        <strain evidence="9 10">CPC 39397</strain>
    </source>
</reference>
<keyword evidence="6 8" id="KW-0496">Mitochondrion</keyword>
<keyword evidence="7 8" id="KW-0472">Membrane</keyword>
<evidence type="ECO:0000313" key="10">
    <source>
        <dbReference type="Proteomes" id="UP001562354"/>
    </source>
</evidence>
<keyword evidence="5 8" id="KW-0406">Ion transport</keyword>
<evidence type="ECO:0000256" key="3">
    <source>
        <dbReference type="ARBA" id="ARBA00022781"/>
    </source>
</evidence>
<sequence>MASRVARSVMGAARARPTAALSLTQHALPAVSVQARLQSTQPSPEVKAKSILDSLPGNSLLSKTAILSATAGVSIAAISNEIYVVNEESIVLGCLLAVYTGIAVYGGPAYKEWAEGQSNKIKNILNSARKEHTEAVQKRIEGVKDLGGVVDITKSLFEVSKETAKLEAQAYELEQKTAIAAEAKSVLDSWVRYESQVKIRQQKELAASIIAKIEKELENPKTLDQILKQSVADIERIVAQKA</sequence>
<evidence type="ECO:0000313" key="9">
    <source>
        <dbReference type="EMBL" id="KAL1305701.1"/>
    </source>
</evidence>
<keyword evidence="10" id="KW-1185">Reference proteome</keyword>
<evidence type="ECO:0000256" key="1">
    <source>
        <dbReference type="ARBA" id="ARBA00022448"/>
    </source>
</evidence>
<protein>
    <recommendedName>
        <fullName evidence="8">ATP synthase subunit 4</fullName>
    </recommendedName>
</protein>
<dbReference type="InterPro" id="IPR008688">
    <property type="entry name" value="ATP_synth_Bsub_B/MI25"/>
</dbReference>
<evidence type="ECO:0000256" key="2">
    <source>
        <dbReference type="ARBA" id="ARBA00022547"/>
    </source>
</evidence>
<keyword evidence="4 8" id="KW-0999">Mitochondrion inner membrane</keyword>
<evidence type="ECO:0000256" key="8">
    <source>
        <dbReference type="RuleBase" id="RU368017"/>
    </source>
</evidence>
<dbReference type="RefSeq" id="XP_069201974.1">
    <property type="nucleotide sequence ID" value="XM_069347368.1"/>
</dbReference>
<keyword evidence="3 8" id="KW-0375">Hydrogen ion transport</keyword>
<dbReference type="PANTHER" id="PTHR12733">
    <property type="entry name" value="MITOCHONDRIAL ATP SYNTHASE B CHAIN"/>
    <property type="match status" value="1"/>
</dbReference>
<dbReference type="GeneID" id="95980990"/>
<gene>
    <name evidence="9" type="ORF">AAFC00_007291</name>
</gene>
<dbReference type="Gene3D" id="1.20.5.2210">
    <property type="match status" value="1"/>
</dbReference>
<dbReference type="EMBL" id="JBFMKM010000006">
    <property type="protein sequence ID" value="KAL1305701.1"/>
    <property type="molecule type" value="Genomic_DNA"/>
</dbReference>
<evidence type="ECO:0000256" key="6">
    <source>
        <dbReference type="ARBA" id="ARBA00023128"/>
    </source>
</evidence>
<keyword evidence="2 8" id="KW-0138">CF(0)</keyword>
<comment type="similarity">
    <text evidence="8">Belongs to the eukaryotic ATPase B chain family.</text>
</comment>
<dbReference type="PANTHER" id="PTHR12733:SF3">
    <property type="entry name" value="ATP SYNTHASE F(0) COMPLEX SUBUNIT B1, MITOCHONDRIAL"/>
    <property type="match status" value="1"/>
</dbReference>
<comment type="subunit">
    <text evidence="8">F-type ATPases have 2 components, CF(1) - the catalytic core - and CF(0) - the membrane proton channel. In yeast, the dimeric form of ATP synthase consists of 17 polypeptides: alpha, beta, gamma, delta, epsilon, 4 (B), 5 (OSCP), 6 (A), 8, 9 (C), d, E (Tim11), f, g, h, i/j and k.</text>
</comment>
<comment type="caution">
    <text evidence="9">The sequence shown here is derived from an EMBL/GenBank/DDBJ whole genome shotgun (WGS) entry which is preliminary data.</text>
</comment>
<comment type="function">
    <text evidence="8">Subunit b, of the mitochondrial membrane ATP synthase complex (F(1)F(0) ATP synthase or Complex V) that produces ATP from ADP in the presence of a proton gradient across the membrane which is generated by electron transport complexes of the respiratory chain. ATP synthase complex consist of a soluble F(1) head domain - the catalytic core - and a membrane F(1) domain - the membrane proton channel. These two domains are linked by a central stalk rotating inside the F(1) region and a stationary peripheral stalk. During catalysis, ATP synthesis in the catalytic domain of F(1) is coupled via a rotary mechanism of the central stalk subunits to proton translocation. In vivo, can only synthesize ATP although its ATP hydrolase activity can be activated artificially in vitro. Part of the complex F(0) domain. Part of the complex F(0) domain and the peripheric stalk, which acts as a stator to hold the catalytic alpha(3)beta(3) subcomplex and subunit a/ATP6 static relative to the rotary elements.</text>
</comment>
<accession>A0ABR3PHS6</accession>